<evidence type="ECO:0000313" key="1">
    <source>
        <dbReference type="EMBL" id="MCJ2187551.1"/>
    </source>
</evidence>
<protein>
    <recommendedName>
        <fullName evidence="3">Exonuclease domain-containing protein</fullName>
    </recommendedName>
</protein>
<dbReference type="Gene3D" id="3.30.420.10">
    <property type="entry name" value="Ribonuclease H-like superfamily/Ribonuclease H"/>
    <property type="match status" value="1"/>
</dbReference>
<organism evidence="1 2">
    <name type="scientific">Novosphingobium beihaiensis</name>
    <dbReference type="NCBI Taxonomy" id="2930389"/>
    <lineage>
        <taxon>Bacteria</taxon>
        <taxon>Pseudomonadati</taxon>
        <taxon>Pseudomonadota</taxon>
        <taxon>Alphaproteobacteria</taxon>
        <taxon>Sphingomonadales</taxon>
        <taxon>Sphingomonadaceae</taxon>
        <taxon>Novosphingobium</taxon>
    </lineage>
</organism>
<dbReference type="Proteomes" id="UP001202281">
    <property type="component" value="Unassembled WGS sequence"/>
</dbReference>
<proteinExistence type="predicted"/>
<accession>A0ABT0BR64</accession>
<reference evidence="1 2" key="1">
    <citation type="submission" date="2022-04" db="EMBL/GenBank/DDBJ databases">
        <title>Identification of a novel bacterium isolated from mangrove sediments.</title>
        <authorList>
            <person name="Pan X."/>
        </authorList>
    </citation>
    <scope>NUCLEOTIDE SEQUENCE [LARGE SCALE GENOMIC DNA]</scope>
    <source>
        <strain evidence="1 2">B2638</strain>
    </source>
</reference>
<dbReference type="SUPFAM" id="SSF53098">
    <property type="entry name" value="Ribonuclease H-like"/>
    <property type="match status" value="1"/>
</dbReference>
<evidence type="ECO:0008006" key="3">
    <source>
        <dbReference type="Google" id="ProtNLM"/>
    </source>
</evidence>
<name>A0ABT0BR64_9SPHN</name>
<gene>
    <name evidence="1" type="ORF">MTR66_12085</name>
</gene>
<evidence type="ECO:0000313" key="2">
    <source>
        <dbReference type="Proteomes" id="UP001202281"/>
    </source>
</evidence>
<dbReference type="InterPro" id="IPR012337">
    <property type="entry name" value="RNaseH-like_sf"/>
</dbReference>
<keyword evidence="2" id="KW-1185">Reference proteome</keyword>
<dbReference type="InterPro" id="IPR036397">
    <property type="entry name" value="RNaseH_sf"/>
</dbReference>
<comment type="caution">
    <text evidence="1">The sequence shown here is derived from an EMBL/GenBank/DDBJ whole genome shotgun (WGS) entry which is preliminary data.</text>
</comment>
<sequence>MICPALIDFEASCLPEYGRSFPIEVAIARMDGRNHAWLIRPAAAWQYWDWSQEAESLHGISRELVEREGLPPAQVVAEMAAFVCDCRVYADADLDQYWLEVLCQAAGAKLPFPVRYLGELMQKRGYTRPQVVAALEEAKRRLPKEHLAREDAKRLALTVKLLFDEPPQGVST</sequence>
<dbReference type="EMBL" id="JALHLG010000014">
    <property type="protein sequence ID" value="MCJ2187551.1"/>
    <property type="molecule type" value="Genomic_DNA"/>
</dbReference>